<dbReference type="RefSeq" id="WP_067909018.1">
    <property type="nucleotide sequence ID" value="NZ_KQ954244.1"/>
</dbReference>
<dbReference type="Proteomes" id="UP000058012">
    <property type="component" value="Unassembled WGS sequence"/>
</dbReference>
<dbReference type="GO" id="GO:0008080">
    <property type="term" value="F:N-acetyltransferase activity"/>
    <property type="evidence" value="ECO:0007669"/>
    <property type="project" value="InterPro"/>
</dbReference>
<accession>A0A117UVZ9</accession>
<keyword evidence="1" id="KW-0808">Transferase</keyword>
<comment type="caution">
    <text evidence="3">The sequence shown here is derived from an EMBL/GenBank/DDBJ whole genome shotgun (WGS) entry which is preliminary data.</text>
</comment>
<dbReference type="AlphaFoldDB" id="A0A117UVZ9"/>
<dbReference type="PROSITE" id="PS51186">
    <property type="entry name" value="GNAT"/>
    <property type="match status" value="1"/>
</dbReference>
<dbReference type="InterPro" id="IPR050769">
    <property type="entry name" value="NAT_camello-type"/>
</dbReference>
<evidence type="ECO:0000259" key="2">
    <source>
        <dbReference type="PROSITE" id="PS51186"/>
    </source>
</evidence>
<dbReference type="STRING" id="1117702.AQZ52_09695"/>
<name>A0A117UVZ9_9SPHN</name>
<dbReference type="CDD" id="cd04301">
    <property type="entry name" value="NAT_SF"/>
    <property type="match status" value="1"/>
</dbReference>
<keyword evidence="4" id="KW-1185">Reference proteome</keyword>
<dbReference type="Gene3D" id="3.40.630.30">
    <property type="match status" value="1"/>
</dbReference>
<gene>
    <name evidence="3" type="ORF">AQZ52_09695</name>
</gene>
<dbReference type="PANTHER" id="PTHR13947">
    <property type="entry name" value="GNAT FAMILY N-ACETYLTRANSFERASE"/>
    <property type="match status" value="1"/>
</dbReference>
<sequence length="154" mass="16195">MLTIAPMTAQQTHEFAAIWIPWLEGMGRVVEAEDAAIMADPANYYRASGGEAFLARIGEETVGAVAVKGLGASGFEFCKLVVTEAARGHGAGRALVQTCLEFAAAHGGPALYLQSFRALDVALGLYERMGFADAPAPPGMNVLARTQIIMAKPV</sequence>
<dbReference type="Pfam" id="PF00583">
    <property type="entry name" value="Acetyltransf_1"/>
    <property type="match status" value="1"/>
</dbReference>
<proteinExistence type="predicted"/>
<evidence type="ECO:0000313" key="4">
    <source>
        <dbReference type="Proteomes" id="UP000058012"/>
    </source>
</evidence>
<evidence type="ECO:0000313" key="3">
    <source>
        <dbReference type="EMBL" id="KUR71845.1"/>
    </source>
</evidence>
<evidence type="ECO:0000256" key="1">
    <source>
        <dbReference type="ARBA" id="ARBA00022679"/>
    </source>
</evidence>
<protein>
    <recommendedName>
        <fullName evidence="2">N-acetyltransferase domain-containing protein</fullName>
    </recommendedName>
</protein>
<dbReference type="OrthoDB" id="1431064at2"/>
<dbReference type="InterPro" id="IPR016181">
    <property type="entry name" value="Acyl_CoA_acyltransferase"/>
</dbReference>
<dbReference type="SUPFAM" id="SSF55729">
    <property type="entry name" value="Acyl-CoA N-acyltransferases (Nat)"/>
    <property type="match status" value="1"/>
</dbReference>
<reference evidence="3 4" key="1">
    <citation type="submission" date="2015-10" db="EMBL/GenBank/DDBJ databases">
        <title>Draft genome sequence of Novosphingobium fuchskuhlense DSM 25065 isolated from a surface water sample of the southwest basin of Lake Grosse Fuchskuhle.</title>
        <authorList>
            <person name="Ruckert C."/>
            <person name="Winkler A."/>
            <person name="Glaeser J."/>
            <person name="Grossart H.-P."/>
            <person name="Kalinowski J."/>
            <person name="Glaeser S."/>
        </authorList>
    </citation>
    <scope>NUCLEOTIDE SEQUENCE [LARGE SCALE GENOMIC DNA]</scope>
    <source>
        <strain evidence="3 4">FNE08-7</strain>
    </source>
</reference>
<dbReference type="EMBL" id="LLZS01000006">
    <property type="protein sequence ID" value="KUR71845.1"/>
    <property type="molecule type" value="Genomic_DNA"/>
</dbReference>
<dbReference type="InterPro" id="IPR000182">
    <property type="entry name" value="GNAT_dom"/>
</dbReference>
<dbReference type="PANTHER" id="PTHR13947:SF37">
    <property type="entry name" value="LD18367P"/>
    <property type="match status" value="1"/>
</dbReference>
<organism evidence="3 4">
    <name type="scientific">Novosphingobium fuchskuhlense</name>
    <dbReference type="NCBI Taxonomy" id="1117702"/>
    <lineage>
        <taxon>Bacteria</taxon>
        <taxon>Pseudomonadati</taxon>
        <taxon>Pseudomonadota</taxon>
        <taxon>Alphaproteobacteria</taxon>
        <taxon>Sphingomonadales</taxon>
        <taxon>Sphingomonadaceae</taxon>
        <taxon>Novosphingobium</taxon>
    </lineage>
</organism>
<feature type="domain" description="N-acetyltransferase" evidence="2">
    <location>
        <begin position="2"/>
        <end position="154"/>
    </location>
</feature>